<dbReference type="InterPro" id="IPR001647">
    <property type="entry name" value="HTH_TetR"/>
</dbReference>
<dbReference type="STRING" id="35622.SAMN04489764_3718"/>
<keyword evidence="2 4" id="KW-0238">DNA-binding</keyword>
<keyword evidence="3" id="KW-0804">Transcription</keyword>
<gene>
    <name evidence="6" type="ORF">SAMN04489764_3718</name>
</gene>
<evidence type="ECO:0000256" key="1">
    <source>
        <dbReference type="ARBA" id="ARBA00023015"/>
    </source>
</evidence>
<dbReference type="Gene3D" id="1.10.357.10">
    <property type="entry name" value="Tetracycline Repressor, domain 2"/>
    <property type="match status" value="1"/>
</dbReference>
<organism evidence="6 7">
    <name type="scientific">Thermostaphylospora chromogena</name>
    <dbReference type="NCBI Taxonomy" id="35622"/>
    <lineage>
        <taxon>Bacteria</taxon>
        <taxon>Bacillati</taxon>
        <taxon>Actinomycetota</taxon>
        <taxon>Actinomycetes</taxon>
        <taxon>Streptosporangiales</taxon>
        <taxon>Thermomonosporaceae</taxon>
        <taxon>Thermostaphylospora</taxon>
    </lineage>
</organism>
<dbReference type="PANTHER" id="PTHR30055:SF234">
    <property type="entry name" value="HTH-TYPE TRANSCRIPTIONAL REGULATOR BETI"/>
    <property type="match status" value="1"/>
</dbReference>
<evidence type="ECO:0000313" key="6">
    <source>
        <dbReference type="EMBL" id="SDR14937.1"/>
    </source>
</evidence>
<dbReference type="InterPro" id="IPR050109">
    <property type="entry name" value="HTH-type_TetR-like_transc_reg"/>
</dbReference>
<keyword evidence="7" id="KW-1185">Reference proteome</keyword>
<dbReference type="PRINTS" id="PR00455">
    <property type="entry name" value="HTHTETR"/>
</dbReference>
<evidence type="ECO:0000313" key="7">
    <source>
        <dbReference type="Proteomes" id="UP000217103"/>
    </source>
</evidence>
<dbReference type="GO" id="GO:0000976">
    <property type="term" value="F:transcription cis-regulatory region binding"/>
    <property type="evidence" value="ECO:0007669"/>
    <property type="project" value="TreeGrafter"/>
</dbReference>
<dbReference type="InterPro" id="IPR009057">
    <property type="entry name" value="Homeodomain-like_sf"/>
</dbReference>
<evidence type="ECO:0000259" key="5">
    <source>
        <dbReference type="PROSITE" id="PS50977"/>
    </source>
</evidence>
<evidence type="ECO:0000256" key="3">
    <source>
        <dbReference type="ARBA" id="ARBA00023163"/>
    </source>
</evidence>
<dbReference type="SUPFAM" id="SSF46689">
    <property type="entry name" value="Homeodomain-like"/>
    <property type="match status" value="1"/>
</dbReference>
<evidence type="ECO:0000256" key="2">
    <source>
        <dbReference type="ARBA" id="ARBA00023125"/>
    </source>
</evidence>
<keyword evidence="1" id="KW-0805">Transcription regulation</keyword>
<reference evidence="6 7" key="1">
    <citation type="submission" date="2016-10" db="EMBL/GenBank/DDBJ databases">
        <authorList>
            <person name="de Groot N.N."/>
        </authorList>
    </citation>
    <scope>NUCLEOTIDE SEQUENCE [LARGE SCALE GENOMIC DNA]</scope>
    <source>
        <strain evidence="6 7">DSM 43794</strain>
    </source>
</reference>
<proteinExistence type="predicted"/>
<dbReference type="Proteomes" id="UP000217103">
    <property type="component" value="Unassembled WGS sequence"/>
</dbReference>
<dbReference type="Pfam" id="PF00440">
    <property type="entry name" value="TetR_N"/>
    <property type="match status" value="1"/>
</dbReference>
<dbReference type="Gene3D" id="1.10.10.60">
    <property type="entry name" value="Homeodomain-like"/>
    <property type="match status" value="1"/>
</dbReference>
<evidence type="ECO:0000256" key="4">
    <source>
        <dbReference type="PROSITE-ProRule" id="PRU00335"/>
    </source>
</evidence>
<dbReference type="AlphaFoldDB" id="A0A1H1GP30"/>
<feature type="DNA-binding region" description="H-T-H motif" evidence="4">
    <location>
        <begin position="43"/>
        <end position="62"/>
    </location>
</feature>
<accession>A0A1H1GP30</accession>
<feature type="domain" description="HTH tetR-type" evidence="5">
    <location>
        <begin position="20"/>
        <end position="80"/>
    </location>
</feature>
<dbReference type="EMBL" id="FNKK01000002">
    <property type="protein sequence ID" value="SDR14937.1"/>
    <property type="molecule type" value="Genomic_DNA"/>
</dbReference>
<sequence>MASYNDRMEEGLGLRERKKRETRRRISDIATALFVERGFDNVTVAEIARAADVSVNTVFNYFRTKEDLFLDRQEDVVRTLSRAVRERGPGETAVEAIRRDFLDALDTRHWRFGFNDGAEVFIRVIDASPSLQRRARALADEQERDLAATLAAETGADPEDLTPLLVAAQICAVVRVLADDFRRRRGAGETAEEIIPGLRERAGRAFRAIESGIGPYARREPPATPRA</sequence>
<protein>
    <submittedName>
        <fullName evidence="6">DNA-binding transcriptional regulator, AcrR family</fullName>
    </submittedName>
</protein>
<dbReference type="PROSITE" id="PS50977">
    <property type="entry name" value="HTH_TETR_2"/>
    <property type="match status" value="1"/>
</dbReference>
<dbReference type="PANTHER" id="PTHR30055">
    <property type="entry name" value="HTH-TYPE TRANSCRIPTIONAL REGULATOR RUTR"/>
    <property type="match status" value="1"/>
</dbReference>
<name>A0A1H1GP30_9ACTN</name>
<dbReference type="GO" id="GO:0003700">
    <property type="term" value="F:DNA-binding transcription factor activity"/>
    <property type="evidence" value="ECO:0007669"/>
    <property type="project" value="TreeGrafter"/>
</dbReference>